<dbReference type="AlphaFoldDB" id="A0A941GN49"/>
<accession>A0A941GN49</accession>
<protein>
    <submittedName>
        <fullName evidence="2">VWA domain-containing protein</fullName>
    </submittedName>
</protein>
<evidence type="ECO:0000313" key="3">
    <source>
        <dbReference type="Proteomes" id="UP000767446"/>
    </source>
</evidence>
<dbReference type="Proteomes" id="UP000767446">
    <property type="component" value="Unassembled WGS sequence"/>
</dbReference>
<reference evidence="2" key="1">
    <citation type="submission" date="2021-02" db="EMBL/GenBank/DDBJ databases">
        <title>Metagenome analyses of Stigonema ocellatum DSM 106950, Chlorogloea purpurea SAG 13.99 and Gomphosphaeria aponina DSM 107014.</title>
        <authorList>
            <person name="Marter P."/>
            <person name="Huang S."/>
        </authorList>
    </citation>
    <scope>NUCLEOTIDE SEQUENCE</scope>
    <source>
        <strain evidence="2">JP213</strain>
    </source>
</reference>
<organism evidence="2 3">
    <name type="scientific">Gomphosphaeria aponina SAG 52.96 = DSM 107014</name>
    <dbReference type="NCBI Taxonomy" id="1521640"/>
    <lineage>
        <taxon>Bacteria</taxon>
        <taxon>Bacillati</taxon>
        <taxon>Cyanobacteriota</taxon>
        <taxon>Cyanophyceae</taxon>
        <taxon>Oscillatoriophycideae</taxon>
        <taxon>Chroococcales</taxon>
        <taxon>Gomphosphaeriaceae</taxon>
        <taxon>Gomphosphaeria</taxon>
    </lineage>
</organism>
<feature type="transmembrane region" description="Helical" evidence="1">
    <location>
        <begin position="243"/>
        <end position="268"/>
    </location>
</feature>
<comment type="caution">
    <text evidence="2">The sequence shown here is derived from an EMBL/GenBank/DDBJ whole genome shotgun (WGS) entry which is preliminary data.</text>
</comment>
<gene>
    <name evidence="2" type="ORF">DSM107014_02770</name>
</gene>
<dbReference type="EMBL" id="JADQBC010000012">
    <property type="protein sequence ID" value="MBR8826819.1"/>
    <property type="molecule type" value="Genomic_DNA"/>
</dbReference>
<keyword evidence="1" id="KW-0472">Membrane</keyword>
<keyword evidence="1" id="KW-1133">Transmembrane helix</keyword>
<name>A0A941GN49_9CHRO</name>
<proteinExistence type="predicted"/>
<keyword evidence="1" id="KW-0812">Transmembrane</keyword>
<evidence type="ECO:0000313" key="2">
    <source>
        <dbReference type="EMBL" id="MBR8826819.1"/>
    </source>
</evidence>
<evidence type="ECO:0000256" key="1">
    <source>
        <dbReference type="SAM" id="Phobius"/>
    </source>
</evidence>
<sequence length="370" mass="41581">MTNICPLVTPGQPLTGWQKTGLELVGNIFAGRDVVLAIDLTESVGLNDEGRLRLRQIIEDTLEKGDGVYVVPFASTVSLPALENPIEFNGKEDIERIIDVIPFQSDLTVSNTDIQLAELFVYQGLAQINQCRLSQNLPIQHQSVVWLTDAPLLTQPGITSDVWIETPADSPFREQNSPASQARQRWLEVLPLQQKRSQPITTNNNQTYQLTIVDIPPTVQEFCTPAPGGKETCLVTPYLFHQLWLPTSIIFLVILCLLGAGGFGLKYLMSINKKWRLKISFEDDREEQSIYLGNNQKKAIGEDIDCPGSEVRGYLRRQGNKLYLSPQPEAASIYYNNKEVTREEEIKANSLRINCPEDQKDFAIVIKIIK</sequence>